<protein>
    <submittedName>
        <fullName evidence="2">DUF1801 domain-containing protein</fullName>
    </submittedName>
</protein>
<dbReference type="Proteomes" id="UP000326464">
    <property type="component" value="Unassembled WGS sequence"/>
</dbReference>
<reference evidence="3" key="1">
    <citation type="submission" date="2019-07" db="EMBL/GenBank/DDBJ databases">
        <title>Arthrobacter KR32 sp. nov., isolated from mountain cheese made of cows milk.</title>
        <authorList>
            <person name="Flegler A."/>
        </authorList>
    </citation>
    <scope>NUCLEOTIDE SEQUENCE [LARGE SCALE GENOMIC DNA]</scope>
    <source>
        <strain evidence="3">KR32</strain>
    </source>
</reference>
<evidence type="ECO:0000259" key="1">
    <source>
        <dbReference type="Pfam" id="PF08818"/>
    </source>
</evidence>
<dbReference type="EMBL" id="VJXX01000004">
    <property type="protein sequence ID" value="MPY11484.1"/>
    <property type="molecule type" value="Genomic_DNA"/>
</dbReference>
<organism evidence="2 3">
    <name type="scientific">Arthrobacter bussei</name>
    <dbReference type="NCBI Taxonomy" id="2594179"/>
    <lineage>
        <taxon>Bacteria</taxon>
        <taxon>Bacillati</taxon>
        <taxon>Actinomycetota</taxon>
        <taxon>Actinomycetes</taxon>
        <taxon>Micrococcales</taxon>
        <taxon>Micrococcaceae</taxon>
        <taxon>Arthrobacter</taxon>
    </lineage>
</organism>
<dbReference type="InterPro" id="IPR014922">
    <property type="entry name" value="YdhG-like"/>
</dbReference>
<feature type="domain" description="YdhG-like" evidence="1">
    <location>
        <begin position="21"/>
        <end position="120"/>
    </location>
</feature>
<comment type="caution">
    <text evidence="2">The sequence shown here is derived from an EMBL/GenBank/DDBJ whole genome shotgun (WGS) entry which is preliminary data.</text>
</comment>
<keyword evidence="3" id="KW-1185">Reference proteome</keyword>
<evidence type="ECO:0000313" key="2">
    <source>
        <dbReference type="EMBL" id="MPY11484.1"/>
    </source>
</evidence>
<name>A0A7X1TP54_9MICC</name>
<proteinExistence type="predicted"/>
<dbReference type="Pfam" id="PF08818">
    <property type="entry name" value="DUF1801"/>
    <property type="match status" value="1"/>
</dbReference>
<sequence>MNEPSPAVDTLLERSDYPLRTTIMFLRTSILALPLPLGEHVKWNAPSYTHEGEDRVTFNLRRVDRVQLVLHRGAAVRDDVDTFVFADPSGLFAPITADRGTVAFTDLEDARAQQERFDALLLAWLQA</sequence>
<dbReference type="OrthoDB" id="9811812at2"/>
<dbReference type="AlphaFoldDB" id="A0A7X1TP54"/>
<accession>A0A7X1TP54</accession>
<gene>
    <name evidence="2" type="ORF">FNH21_12275</name>
</gene>
<dbReference type="RefSeq" id="WP_152816119.1">
    <property type="nucleotide sequence ID" value="NZ_VJXX01000004.1"/>
</dbReference>
<evidence type="ECO:0000313" key="3">
    <source>
        <dbReference type="Proteomes" id="UP000326464"/>
    </source>
</evidence>
<dbReference type="SUPFAM" id="SSF159888">
    <property type="entry name" value="YdhG-like"/>
    <property type="match status" value="1"/>
</dbReference>